<accession>D3BG95</accession>
<dbReference type="EMBL" id="ADBJ01000034">
    <property type="protein sequence ID" value="EFA79495.1"/>
    <property type="molecule type" value="Genomic_DNA"/>
</dbReference>
<reference evidence="2 3" key="1">
    <citation type="journal article" date="2011" name="Genome Res.">
        <title>Phylogeny-wide analysis of social amoeba genomes highlights ancient origins for complex intercellular communication.</title>
        <authorList>
            <person name="Heidel A.J."/>
            <person name="Lawal H.M."/>
            <person name="Felder M."/>
            <person name="Schilde C."/>
            <person name="Helps N.R."/>
            <person name="Tunggal B."/>
            <person name="Rivero F."/>
            <person name="John U."/>
            <person name="Schleicher M."/>
            <person name="Eichinger L."/>
            <person name="Platzer M."/>
            <person name="Noegel A.A."/>
            <person name="Schaap P."/>
            <person name="Gloeckner G."/>
        </authorList>
    </citation>
    <scope>NUCLEOTIDE SEQUENCE [LARGE SCALE GENOMIC DNA]</scope>
    <source>
        <strain evidence="3">ATCC 26659 / Pp 5 / PN500</strain>
    </source>
</reference>
<comment type="caution">
    <text evidence="2">The sequence shown here is derived from an EMBL/GenBank/DDBJ whole genome shotgun (WGS) entry which is preliminary data.</text>
</comment>
<dbReference type="Proteomes" id="UP000001396">
    <property type="component" value="Unassembled WGS sequence"/>
</dbReference>
<dbReference type="AlphaFoldDB" id="D3BG95"/>
<dbReference type="InParanoid" id="D3BG95"/>
<dbReference type="GeneID" id="31363027"/>
<evidence type="ECO:0000313" key="2">
    <source>
        <dbReference type="EMBL" id="EFA79495.1"/>
    </source>
</evidence>
<dbReference type="RefSeq" id="XP_020431616.1">
    <property type="nucleotide sequence ID" value="XM_020578381.1"/>
</dbReference>
<feature type="compositionally biased region" description="Low complexity" evidence="1">
    <location>
        <begin position="116"/>
        <end position="128"/>
    </location>
</feature>
<keyword evidence="3" id="KW-1185">Reference proteome</keyword>
<name>D3BG95_HETP5</name>
<dbReference type="STRING" id="670386.D3BG95"/>
<evidence type="ECO:0000313" key="3">
    <source>
        <dbReference type="Proteomes" id="UP000001396"/>
    </source>
</evidence>
<proteinExistence type="predicted"/>
<gene>
    <name evidence="2" type="ORF">PPL_07546</name>
</gene>
<feature type="compositionally biased region" description="Low complexity" evidence="1">
    <location>
        <begin position="94"/>
        <end position="108"/>
    </location>
</feature>
<feature type="region of interest" description="Disordered" evidence="1">
    <location>
        <begin position="94"/>
        <end position="129"/>
    </location>
</feature>
<protein>
    <submittedName>
        <fullName evidence="2">Uncharacterized protein</fullName>
    </submittedName>
</protein>
<organism evidence="2 3">
    <name type="scientific">Heterostelium pallidum (strain ATCC 26659 / Pp 5 / PN500)</name>
    <name type="common">Cellular slime mold</name>
    <name type="synonym">Polysphondylium pallidum</name>
    <dbReference type="NCBI Taxonomy" id="670386"/>
    <lineage>
        <taxon>Eukaryota</taxon>
        <taxon>Amoebozoa</taxon>
        <taxon>Evosea</taxon>
        <taxon>Eumycetozoa</taxon>
        <taxon>Dictyostelia</taxon>
        <taxon>Acytosteliales</taxon>
        <taxon>Acytosteliaceae</taxon>
        <taxon>Heterostelium</taxon>
    </lineage>
</organism>
<evidence type="ECO:0000256" key="1">
    <source>
        <dbReference type="SAM" id="MobiDB-lite"/>
    </source>
</evidence>
<sequence length="159" mass="18431">MTTTTNNSSSSSSSTNDVERRNLIWKVESLYSRTNKYFYQPALVELCNISVCSRCCLRFFNIREIGLYQEPSNTLDHLINYIIEITNFNNEQSKLKQQQQEQEQVQAKIKAEDNTETSNNNNSNSNTTIEVKDVKPIKFQYDYNSLANLTNLNNSKNHN</sequence>